<dbReference type="RefSeq" id="WP_133432744.1">
    <property type="nucleotide sequence ID" value="NZ_SCWA01000024.1"/>
</dbReference>
<dbReference type="Pfam" id="PF05656">
    <property type="entry name" value="DUF805"/>
    <property type="match status" value="1"/>
</dbReference>
<feature type="transmembrane region" description="Helical" evidence="1">
    <location>
        <begin position="132"/>
        <end position="153"/>
    </location>
</feature>
<evidence type="ECO:0000256" key="1">
    <source>
        <dbReference type="SAM" id="Phobius"/>
    </source>
</evidence>
<keyword evidence="3" id="KW-1185">Reference proteome</keyword>
<comment type="caution">
    <text evidence="2">The sequence shown here is derived from an EMBL/GenBank/DDBJ whole genome shotgun (WGS) entry which is preliminary data.</text>
</comment>
<dbReference type="InterPro" id="IPR008523">
    <property type="entry name" value="DUF805"/>
</dbReference>
<dbReference type="AlphaFoldDB" id="A0A4V6PPK4"/>
<feature type="transmembrane region" description="Helical" evidence="1">
    <location>
        <begin position="101"/>
        <end position="120"/>
    </location>
</feature>
<dbReference type="OrthoDB" id="9812349at2"/>
<name>A0A4V6PPK4_9STAP</name>
<reference evidence="2 3" key="1">
    <citation type="submission" date="2019-01" db="EMBL/GenBank/DDBJ databases">
        <title>Draft genome sequences of the type strains of six Macrococcus species.</title>
        <authorList>
            <person name="Mazhar S."/>
            <person name="Altermann E."/>
            <person name="Hill C."/>
            <person name="Mcauliffe O."/>
        </authorList>
    </citation>
    <scope>NUCLEOTIDE SEQUENCE [LARGE SCALE GENOMIC DNA]</scope>
    <source>
        <strain evidence="2 3">CCM4811</strain>
    </source>
</reference>
<evidence type="ECO:0000313" key="2">
    <source>
        <dbReference type="EMBL" id="TDL93449.1"/>
    </source>
</evidence>
<organism evidence="2 3">
    <name type="scientific">Macrococcus brunensis</name>
    <dbReference type="NCBI Taxonomy" id="198483"/>
    <lineage>
        <taxon>Bacteria</taxon>
        <taxon>Bacillati</taxon>
        <taxon>Bacillota</taxon>
        <taxon>Bacilli</taxon>
        <taxon>Bacillales</taxon>
        <taxon>Staphylococcaceae</taxon>
        <taxon>Macrococcus</taxon>
    </lineage>
</organism>
<dbReference type="PANTHER" id="PTHR34980">
    <property type="entry name" value="INNER MEMBRANE PROTEIN-RELATED-RELATED"/>
    <property type="match status" value="1"/>
</dbReference>
<sequence>MEKNEHSFSAIYHQFWKRAFDFRGRSSQAEFWLPFVVHRGIEVLIYMLMLIVYMMRFDEDNVFAPYIIPTLYYSLIIFSLILLIPEIAVIVRRLHDVGRHGWWVVVMLLNPLLIYSINGINYLFRHQSASNFATFFSFLILFWVISSTIWFIIQLSKASSEWTNR</sequence>
<gene>
    <name evidence="2" type="ORF">ERX27_10300</name>
</gene>
<proteinExistence type="predicted"/>
<accession>A0A4V6PPK4</accession>
<dbReference type="GO" id="GO:0005886">
    <property type="term" value="C:plasma membrane"/>
    <property type="evidence" value="ECO:0007669"/>
    <property type="project" value="TreeGrafter"/>
</dbReference>
<dbReference type="PANTHER" id="PTHR34980:SF2">
    <property type="entry name" value="INNER MEMBRANE PROTEIN YHAH-RELATED"/>
    <property type="match status" value="1"/>
</dbReference>
<dbReference type="Proteomes" id="UP000295310">
    <property type="component" value="Unassembled WGS sequence"/>
</dbReference>
<keyword evidence="1" id="KW-0472">Membrane</keyword>
<keyword evidence="1" id="KW-0812">Transmembrane</keyword>
<keyword evidence="1" id="KW-1133">Transmembrane helix</keyword>
<evidence type="ECO:0000313" key="3">
    <source>
        <dbReference type="Proteomes" id="UP000295310"/>
    </source>
</evidence>
<feature type="transmembrane region" description="Helical" evidence="1">
    <location>
        <begin position="66"/>
        <end position="89"/>
    </location>
</feature>
<dbReference type="EMBL" id="SCWA01000024">
    <property type="protein sequence ID" value="TDL93449.1"/>
    <property type="molecule type" value="Genomic_DNA"/>
</dbReference>
<protein>
    <submittedName>
        <fullName evidence="2">DUF805 domain-containing protein</fullName>
    </submittedName>
</protein>
<feature type="transmembrane region" description="Helical" evidence="1">
    <location>
        <begin position="31"/>
        <end position="54"/>
    </location>
</feature>